<keyword evidence="9" id="KW-1185">Reference proteome</keyword>
<dbReference type="STRING" id="36842.SAMN02194393_04007"/>
<dbReference type="InterPro" id="IPR058240">
    <property type="entry name" value="rSAM_sf"/>
</dbReference>
<evidence type="ECO:0000256" key="6">
    <source>
        <dbReference type="ARBA" id="ARBA00023014"/>
    </source>
</evidence>
<evidence type="ECO:0000256" key="5">
    <source>
        <dbReference type="ARBA" id="ARBA00023004"/>
    </source>
</evidence>
<dbReference type="OrthoDB" id="9801689at2"/>
<dbReference type="EMBL" id="FUZT01000011">
    <property type="protein sequence ID" value="SKC84110.1"/>
    <property type="molecule type" value="Genomic_DNA"/>
</dbReference>
<dbReference type="Gene3D" id="3.80.30.20">
    <property type="entry name" value="tm_1862 like domain"/>
    <property type="match status" value="1"/>
</dbReference>
<dbReference type="Pfam" id="PF04055">
    <property type="entry name" value="Radical_SAM"/>
    <property type="match status" value="1"/>
</dbReference>
<dbReference type="SFLD" id="SFLDG01086">
    <property type="entry name" value="elongater_protein-like"/>
    <property type="match status" value="1"/>
</dbReference>
<proteinExistence type="predicted"/>
<dbReference type="InterPro" id="IPR006638">
    <property type="entry name" value="Elp3/MiaA/NifB-like_rSAM"/>
</dbReference>
<evidence type="ECO:0000256" key="2">
    <source>
        <dbReference type="ARBA" id="ARBA00022485"/>
    </source>
</evidence>
<dbReference type="GO" id="GO:0003824">
    <property type="term" value="F:catalytic activity"/>
    <property type="evidence" value="ECO:0007669"/>
    <property type="project" value="InterPro"/>
</dbReference>
<evidence type="ECO:0000256" key="4">
    <source>
        <dbReference type="ARBA" id="ARBA00022723"/>
    </source>
</evidence>
<dbReference type="GO" id="GO:0046872">
    <property type="term" value="F:metal ion binding"/>
    <property type="evidence" value="ECO:0007669"/>
    <property type="project" value="UniProtKB-KW"/>
</dbReference>
<dbReference type="SUPFAM" id="SSF102114">
    <property type="entry name" value="Radical SAM enzymes"/>
    <property type="match status" value="1"/>
</dbReference>
<feature type="domain" description="Radical SAM core" evidence="7">
    <location>
        <begin position="18"/>
        <end position="261"/>
    </location>
</feature>
<name>A0A1T5M7A6_9FIRM</name>
<dbReference type="GO" id="GO:0051539">
    <property type="term" value="F:4 iron, 4 sulfur cluster binding"/>
    <property type="evidence" value="ECO:0007669"/>
    <property type="project" value="UniProtKB-KW"/>
</dbReference>
<dbReference type="Pfam" id="PF16199">
    <property type="entry name" value="Radical_SAM_C"/>
    <property type="match status" value="1"/>
</dbReference>
<keyword evidence="5" id="KW-0408">Iron</keyword>
<keyword evidence="2" id="KW-0004">4Fe-4S</keyword>
<dbReference type="InterPro" id="IPR039661">
    <property type="entry name" value="ELP3"/>
</dbReference>
<dbReference type="InterPro" id="IPR032432">
    <property type="entry name" value="Radical_SAM_C"/>
</dbReference>
<evidence type="ECO:0000256" key="1">
    <source>
        <dbReference type="ARBA" id="ARBA00001966"/>
    </source>
</evidence>
<dbReference type="InterPro" id="IPR007197">
    <property type="entry name" value="rSAM"/>
</dbReference>
<dbReference type="InterPro" id="IPR005911">
    <property type="entry name" value="YhcC-like"/>
</dbReference>
<keyword evidence="6" id="KW-0411">Iron-sulfur</keyword>
<dbReference type="PANTHER" id="PTHR11135">
    <property type="entry name" value="HISTONE ACETYLTRANSFERASE-RELATED"/>
    <property type="match status" value="1"/>
</dbReference>
<evidence type="ECO:0000256" key="3">
    <source>
        <dbReference type="ARBA" id="ARBA00022691"/>
    </source>
</evidence>
<organism evidence="8 9">
    <name type="scientific">Maledivibacter halophilus</name>
    <dbReference type="NCBI Taxonomy" id="36842"/>
    <lineage>
        <taxon>Bacteria</taxon>
        <taxon>Bacillati</taxon>
        <taxon>Bacillota</taxon>
        <taxon>Clostridia</taxon>
        <taxon>Peptostreptococcales</taxon>
        <taxon>Caminicellaceae</taxon>
        <taxon>Maledivibacter</taxon>
    </lineage>
</organism>
<dbReference type="PANTHER" id="PTHR11135:SF1">
    <property type="entry name" value="PROTEIN YHCC"/>
    <property type="match status" value="1"/>
</dbReference>
<sequence>MNSKKERYRRYSTYLKEKYGEKVYKIPVNLPVTCPNRDGECGEEGCIFCGDIGTGFESLENSLSVKEQLNKNIKYISKKYKANKFIAYFQNFTNTYMAVETFKQYAQEAAEMDNIVEICISTRPDCIHEKYLQILDKLKEKYGVEITIELGLQTVNYKTLKKIKRGHTLAEFIDAMKNINYHGFESCCHLILNLPWDDMEDVIEGSKIVSALGVNQIKLHSLYILKNTELGRMFERREIEIISAEDYVDRVVSFINYLNPDIVIQRIAGRAPKENTLFCNWNMSWWKIKDMIEEKLEKLDIYQGKKYNYLNGKSVKKFIGF</sequence>
<protein>
    <recommendedName>
        <fullName evidence="7">Radical SAM core domain-containing protein</fullName>
    </recommendedName>
</protein>
<dbReference type="SMART" id="SM00729">
    <property type="entry name" value="Elp3"/>
    <property type="match status" value="1"/>
</dbReference>
<dbReference type="AlphaFoldDB" id="A0A1T5M7A6"/>
<comment type="cofactor">
    <cofactor evidence="1">
        <name>[4Fe-4S] cluster</name>
        <dbReference type="ChEBI" id="CHEBI:49883"/>
    </cofactor>
</comment>
<dbReference type="NCBIfam" id="TIGR01212">
    <property type="entry name" value="TIGR01212 family radical SAM protein"/>
    <property type="match status" value="1"/>
</dbReference>
<evidence type="ECO:0000259" key="7">
    <source>
        <dbReference type="PROSITE" id="PS51918"/>
    </source>
</evidence>
<accession>A0A1T5M7A6</accession>
<evidence type="ECO:0000313" key="8">
    <source>
        <dbReference type="EMBL" id="SKC84110.1"/>
    </source>
</evidence>
<dbReference type="RefSeq" id="WP_079494094.1">
    <property type="nucleotide sequence ID" value="NZ_FUZT01000011.1"/>
</dbReference>
<keyword evidence="4" id="KW-0479">Metal-binding</keyword>
<dbReference type="PROSITE" id="PS51918">
    <property type="entry name" value="RADICAL_SAM"/>
    <property type="match status" value="1"/>
</dbReference>
<reference evidence="8 9" key="1">
    <citation type="submission" date="2017-02" db="EMBL/GenBank/DDBJ databases">
        <authorList>
            <person name="Peterson S.W."/>
        </authorList>
    </citation>
    <scope>NUCLEOTIDE SEQUENCE [LARGE SCALE GENOMIC DNA]</scope>
    <source>
        <strain evidence="8 9">M1</strain>
    </source>
</reference>
<gene>
    <name evidence="8" type="ORF">SAMN02194393_04007</name>
</gene>
<dbReference type="Proteomes" id="UP000190285">
    <property type="component" value="Unassembled WGS sequence"/>
</dbReference>
<dbReference type="SFLD" id="SFLDS00029">
    <property type="entry name" value="Radical_SAM"/>
    <property type="match status" value="1"/>
</dbReference>
<evidence type="ECO:0000313" key="9">
    <source>
        <dbReference type="Proteomes" id="UP000190285"/>
    </source>
</evidence>
<dbReference type="SFLD" id="SFLDG01091">
    <property type="entry name" value="uncharacterized_CHP01210-like"/>
    <property type="match status" value="1"/>
</dbReference>
<dbReference type="InterPro" id="IPR023404">
    <property type="entry name" value="rSAM_horseshoe"/>
</dbReference>
<keyword evidence="3" id="KW-0949">S-adenosyl-L-methionine</keyword>